<feature type="transmembrane region" description="Helical" evidence="7">
    <location>
        <begin position="43"/>
        <end position="64"/>
    </location>
</feature>
<evidence type="ECO:0000256" key="1">
    <source>
        <dbReference type="ARBA" id="ARBA00004651"/>
    </source>
</evidence>
<dbReference type="InterPro" id="IPR051907">
    <property type="entry name" value="DoxX-like_oxidoreductase"/>
</dbReference>
<evidence type="ECO:0000256" key="7">
    <source>
        <dbReference type="SAM" id="Phobius"/>
    </source>
</evidence>
<evidence type="ECO:0000313" key="9">
    <source>
        <dbReference type="Proteomes" id="UP000289946"/>
    </source>
</evidence>
<keyword evidence="4 7" id="KW-0812">Transmembrane</keyword>
<gene>
    <name evidence="8" type="ORF">EAS62_07765</name>
</gene>
<dbReference type="InterPro" id="IPR032808">
    <property type="entry name" value="DoxX"/>
</dbReference>
<dbReference type="PANTHER" id="PTHR33452">
    <property type="entry name" value="OXIDOREDUCTASE CATD-RELATED"/>
    <property type="match status" value="1"/>
</dbReference>
<evidence type="ECO:0000256" key="6">
    <source>
        <dbReference type="ARBA" id="ARBA00023136"/>
    </source>
</evidence>
<keyword evidence="6 7" id="KW-0472">Membrane</keyword>
<reference evidence="8 9" key="1">
    <citation type="submission" date="2018-10" db="EMBL/GenBank/DDBJ databases">
        <title>Bradyrhizobium sp. nov., isolated from effective nodules of peanut in China.</title>
        <authorList>
            <person name="Li Y."/>
        </authorList>
    </citation>
    <scope>NUCLEOTIDE SEQUENCE [LARGE SCALE GENOMIC DNA]</scope>
    <source>
        <strain evidence="8 9">CCBAU 51781</strain>
    </source>
</reference>
<evidence type="ECO:0000256" key="4">
    <source>
        <dbReference type="ARBA" id="ARBA00022692"/>
    </source>
</evidence>
<comment type="subcellular location">
    <subcellularLocation>
        <location evidence="1">Cell membrane</location>
        <topology evidence="1">Multi-pass membrane protein</topology>
    </subcellularLocation>
</comment>
<evidence type="ECO:0000256" key="2">
    <source>
        <dbReference type="ARBA" id="ARBA00006679"/>
    </source>
</evidence>
<dbReference type="PANTHER" id="PTHR33452:SF1">
    <property type="entry name" value="INNER MEMBRANE PROTEIN YPHA-RELATED"/>
    <property type="match status" value="1"/>
</dbReference>
<comment type="caution">
    <text evidence="8">The sequence shown here is derived from an EMBL/GenBank/DDBJ whole genome shotgun (WGS) entry which is preliminary data.</text>
</comment>
<feature type="transmembrane region" description="Helical" evidence="7">
    <location>
        <begin position="84"/>
        <end position="102"/>
    </location>
</feature>
<dbReference type="EMBL" id="RDRA01000004">
    <property type="protein sequence ID" value="RXG97660.1"/>
    <property type="molecule type" value="Genomic_DNA"/>
</dbReference>
<organism evidence="8 9">
    <name type="scientific">Bradyrhizobium zhanjiangense</name>
    <dbReference type="NCBI Taxonomy" id="1325107"/>
    <lineage>
        <taxon>Bacteria</taxon>
        <taxon>Pseudomonadati</taxon>
        <taxon>Pseudomonadota</taxon>
        <taxon>Alphaproteobacteria</taxon>
        <taxon>Hyphomicrobiales</taxon>
        <taxon>Nitrobacteraceae</taxon>
        <taxon>Bradyrhizobium</taxon>
    </lineage>
</organism>
<dbReference type="Proteomes" id="UP000289946">
    <property type="component" value="Unassembled WGS sequence"/>
</dbReference>
<proteinExistence type="inferred from homology"/>
<keyword evidence="3" id="KW-1003">Cell membrane</keyword>
<sequence length="172" mass="18674">MIRSLAYSGAVLRQQSDEAVTMTFRSPWPTSQIDKFATSNADLLILIGRVLLAWVFVGSAYGALTNFSGSVGYFRSLNLPMPQLFTTVTVLLEILISVGLILGIGTRYCAILVLLFVVAATAIAHRYWEYPAGPQQIGQYNNFLKNISILGGALLILVTGGGRFSLDRRLAG</sequence>
<name>A0ABY0DPV4_9BRAD</name>
<feature type="transmembrane region" description="Helical" evidence="7">
    <location>
        <begin position="147"/>
        <end position="166"/>
    </location>
</feature>
<comment type="similarity">
    <text evidence="2">Belongs to the DoxX family.</text>
</comment>
<evidence type="ECO:0000256" key="5">
    <source>
        <dbReference type="ARBA" id="ARBA00022989"/>
    </source>
</evidence>
<evidence type="ECO:0000313" key="8">
    <source>
        <dbReference type="EMBL" id="RXG97660.1"/>
    </source>
</evidence>
<protein>
    <submittedName>
        <fullName evidence="8">DoxX family protein</fullName>
    </submittedName>
</protein>
<evidence type="ECO:0000256" key="3">
    <source>
        <dbReference type="ARBA" id="ARBA00022475"/>
    </source>
</evidence>
<feature type="transmembrane region" description="Helical" evidence="7">
    <location>
        <begin position="109"/>
        <end position="127"/>
    </location>
</feature>
<dbReference type="RefSeq" id="WP_128938807.1">
    <property type="nucleotide sequence ID" value="NZ_RDRA01000004.1"/>
</dbReference>
<dbReference type="Pfam" id="PF07681">
    <property type="entry name" value="DoxX"/>
    <property type="match status" value="1"/>
</dbReference>
<keyword evidence="9" id="KW-1185">Reference proteome</keyword>
<accession>A0ABY0DPV4</accession>
<keyword evidence="5 7" id="KW-1133">Transmembrane helix</keyword>